<evidence type="ECO:0000256" key="5">
    <source>
        <dbReference type="ARBA" id="ARBA00023004"/>
    </source>
</evidence>
<keyword evidence="3" id="KW-0479">Metal-binding</keyword>
<dbReference type="Gene3D" id="3.40.1010.20">
    <property type="entry name" value="4-hydroxy-3-methylbut-2-enyl diphosphate reductase, catalytic domain"/>
    <property type="match status" value="2"/>
</dbReference>
<evidence type="ECO:0000256" key="10">
    <source>
        <dbReference type="ARBA" id="ARBA00047177"/>
    </source>
</evidence>
<evidence type="ECO:0000256" key="9">
    <source>
        <dbReference type="ARBA" id="ARBA00046335"/>
    </source>
</evidence>
<feature type="non-terminal residue" evidence="12">
    <location>
        <position position="705"/>
    </location>
</feature>
<evidence type="ECO:0000256" key="6">
    <source>
        <dbReference type="ARBA" id="ARBA00023014"/>
    </source>
</evidence>
<dbReference type="CDD" id="cd13944">
    <property type="entry name" value="lytB_ispH"/>
    <property type="match status" value="1"/>
</dbReference>
<reference evidence="12" key="1">
    <citation type="submission" date="2023-10" db="EMBL/GenBank/DDBJ databases">
        <authorList>
            <person name="Chen Y."/>
            <person name="Shah S."/>
            <person name="Dougan E. K."/>
            <person name="Thang M."/>
            <person name="Chan C."/>
        </authorList>
    </citation>
    <scope>NUCLEOTIDE SEQUENCE [LARGE SCALE GENOMIC DNA]</scope>
</reference>
<evidence type="ECO:0000256" key="3">
    <source>
        <dbReference type="ARBA" id="ARBA00022723"/>
    </source>
</evidence>
<keyword evidence="4" id="KW-0560">Oxidoreductase</keyword>
<comment type="pathway">
    <text evidence="8">Isoprenoid biosynthesis; dimethylallyl diphosphate biosynthesis; dimethylallyl diphosphate from (2E)-4-hydroxy-3-methylbutenyl diphosphate: step 1/1.</text>
</comment>
<proteinExistence type="inferred from homology"/>
<feature type="region of interest" description="Disordered" evidence="11">
    <location>
        <begin position="63"/>
        <end position="85"/>
    </location>
</feature>
<evidence type="ECO:0000313" key="13">
    <source>
        <dbReference type="Proteomes" id="UP001189429"/>
    </source>
</evidence>
<evidence type="ECO:0000256" key="7">
    <source>
        <dbReference type="ARBA" id="ARBA00046313"/>
    </source>
</evidence>
<keyword evidence="5" id="KW-0408">Iron</keyword>
<dbReference type="PANTHER" id="PTHR31619">
    <property type="entry name" value="4-HYDROXY-3-METHYLBUT-2-ENYL DIPHOSPHATE REDUCTASE, CHLOROPLASTIC"/>
    <property type="match status" value="1"/>
</dbReference>
<comment type="cofactor">
    <cofactor evidence="1">
        <name>[4Fe-4S] cluster</name>
        <dbReference type="ChEBI" id="CHEBI:49883"/>
    </cofactor>
</comment>
<dbReference type="NCBIfam" id="TIGR00216">
    <property type="entry name" value="ispH_lytB"/>
    <property type="match status" value="1"/>
</dbReference>
<protein>
    <recommendedName>
        <fullName evidence="10">4-hydroxy-3-methylbut-2-enyl diphosphate reductase</fullName>
        <ecNumber evidence="10">1.17.7.4</ecNumber>
    </recommendedName>
</protein>
<dbReference type="PANTHER" id="PTHR31619:SF5">
    <property type="entry name" value="4-HYDROXY-3-METHYLBUT-2-ENYL DIPHOSPHATE REDUCTASE, CHLOROPLASTIC"/>
    <property type="match status" value="1"/>
</dbReference>
<dbReference type="InterPro" id="IPR003451">
    <property type="entry name" value="LytB/IspH"/>
</dbReference>
<keyword evidence="13" id="KW-1185">Reference proteome</keyword>
<accession>A0ABN9VJB6</accession>
<comment type="pathway">
    <text evidence="7">Isoprenoid biosynthesis; isopentenyl diphosphate biosynthesis via DXP pathway; isopentenyl diphosphate from 1-deoxy-D-xylulose 5-phosphate: step 6/6.</text>
</comment>
<dbReference type="Gene3D" id="3.40.50.11270">
    <property type="match status" value="1"/>
</dbReference>
<name>A0ABN9VJB6_9DINO</name>
<evidence type="ECO:0000256" key="2">
    <source>
        <dbReference type="ARBA" id="ARBA00022485"/>
    </source>
</evidence>
<dbReference type="EC" id="1.17.7.4" evidence="10"/>
<evidence type="ECO:0000256" key="1">
    <source>
        <dbReference type="ARBA" id="ARBA00001966"/>
    </source>
</evidence>
<evidence type="ECO:0000313" key="12">
    <source>
        <dbReference type="EMBL" id="CAK0873202.1"/>
    </source>
</evidence>
<dbReference type="EMBL" id="CAUYUJ010017250">
    <property type="protein sequence ID" value="CAK0873202.1"/>
    <property type="molecule type" value="Genomic_DNA"/>
</dbReference>
<comment type="similarity">
    <text evidence="9">Belongs to the IspH family.</text>
</comment>
<keyword evidence="6" id="KW-0411">Iron-sulfur</keyword>
<dbReference type="Proteomes" id="UP001189429">
    <property type="component" value="Unassembled WGS sequence"/>
</dbReference>
<evidence type="ECO:0000256" key="11">
    <source>
        <dbReference type="SAM" id="MobiDB-lite"/>
    </source>
</evidence>
<dbReference type="Pfam" id="PF02401">
    <property type="entry name" value="LYTB"/>
    <property type="match status" value="2"/>
</dbReference>
<sequence length="705" mass="77224">MASKSQRRAWRMLLLATSRKTRYQKCLITPSRRFSPFTLPGTNGRRSQGGICSALQARPAEGLGADADRRAGRAPRGVRRSAGGATPIAKVDRTKTDKVRKAMYRSDDYYKFSRDGMATSIENLKESAGSELLTKIRLAGFVHREESLTFVLAQSYGFCWGVERAIAMAHEARRFFPDKKIWCTNEIIHNPVVNDGLEKMGMGFIEQDKTSGNKDWSVVNKGDVVLLPAFGASVDEMAFLQEREAKIVDTTCPWVARVWGAVEMAKRKGYTALVHGKYNHEETVATTSFASSYLVLKGIEDAEYVSNYIMEGGSKDEFMARFKGSHSDGFDPETDLTKVGMANQTTMMKSETMMMGKLFERTMLKKYGPQKLKDHFMTSNTICDATQDRQDAMYKMLGKEPRAVDSKLYAVLEEEQQDVEFDLASAKVKDDTSSAAMENKMKGPSNPVPDDYSEAVDFVLIIGGFNSSNTTHLAEICEQEDVPVYHIDDATRIGGASGLENTIEHKPLITPVSVAMAGEGLEVAKGVLTPGRPMRIGVSSGASTPDKITEECLQKLLAIKAEVDRQAEASLLAAQALSERAPAQLRGLLSALQEANVKTNLQKIAELLQKEALAPFAKSLMDGPPTELSCNLALLGAKAGILTLPAWFRERVEQHEDTGALGIAAFCSSRLQRRLSGGRGARSPFLPKGMDESSVCGACVAALRE</sequence>
<organism evidence="12 13">
    <name type="scientific">Prorocentrum cordatum</name>
    <dbReference type="NCBI Taxonomy" id="2364126"/>
    <lineage>
        <taxon>Eukaryota</taxon>
        <taxon>Sar</taxon>
        <taxon>Alveolata</taxon>
        <taxon>Dinophyceae</taxon>
        <taxon>Prorocentrales</taxon>
        <taxon>Prorocentraceae</taxon>
        <taxon>Prorocentrum</taxon>
    </lineage>
</organism>
<comment type="caution">
    <text evidence="12">The sequence shown here is derived from an EMBL/GenBank/DDBJ whole genome shotgun (WGS) entry which is preliminary data.</text>
</comment>
<evidence type="ECO:0000256" key="8">
    <source>
        <dbReference type="ARBA" id="ARBA00046314"/>
    </source>
</evidence>
<evidence type="ECO:0000256" key="4">
    <source>
        <dbReference type="ARBA" id="ARBA00023002"/>
    </source>
</evidence>
<keyword evidence="2" id="KW-0004">4Fe-4S</keyword>
<gene>
    <name evidence="12" type="ORF">PCOR1329_LOCUS58466</name>
</gene>